<evidence type="ECO:0000256" key="5">
    <source>
        <dbReference type="ARBA" id="ARBA00022741"/>
    </source>
</evidence>
<feature type="compositionally biased region" description="Polar residues" evidence="13">
    <location>
        <begin position="1671"/>
        <end position="1680"/>
    </location>
</feature>
<evidence type="ECO:0000256" key="1">
    <source>
        <dbReference type="ARBA" id="ARBA00004123"/>
    </source>
</evidence>
<evidence type="ECO:0000256" key="13">
    <source>
        <dbReference type="SAM" id="MobiDB-lite"/>
    </source>
</evidence>
<dbReference type="GO" id="GO:0051301">
    <property type="term" value="P:cell division"/>
    <property type="evidence" value="ECO:0007669"/>
    <property type="project" value="UniProtKB-KW"/>
</dbReference>
<keyword evidence="6" id="KW-0498">Mitosis</keyword>
<feature type="region of interest" description="Disordered" evidence="13">
    <location>
        <begin position="2033"/>
        <end position="2101"/>
    </location>
</feature>
<keyword evidence="5" id="KW-0547">Nucleotide-binding</keyword>
<comment type="caution">
    <text evidence="15">The sequence shown here is derived from an EMBL/GenBank/DDBJ whole genome shotgun (WGS) entry which is preliminary data.</text>
</comment>
<feature type="region of interest" description="Disordered" evidence="13">
    <location>
        <begin position="690"/>
        <end position="709"/>
    </location>
</feature>
<dbReference type="SUPFAM" id="SSF52540">
    <property type="entry name" value="P-loop containing nucleoside triphosphate hydrolases"/>
    <property type="match status" value="1"/>
</dbReference>
<keyword evidence="9" id="KW-0226">DNA condensation</keyword>
<proteinExistence type="inferred from homology"/>
<feature type="region of interest" description="Disordered" evidence="13">
    <location>
        <begin position="1162"/>
        <end position="1238"/>
    </location>
</feature>
<reference evidence="15" key="1">
    <citation type="journal article" date="2012" name="Mol. Plant Microbe Interact.">
        <title>A highly conserved effector in Fusarium oxysporum is required for full virulence on Arabidopsis.</title>
        <authorList>
            <person name="Thatcher L.F."/>
            <person name="Gardiner D.M."/>
            <person name="Kazan K."/>
            <person name="Manners J."/>
        </authorList>
    </citation>
    <scope>NUCLEOTIDE SEQUENCE [LARGE SCALE GENOMIC DNA]</scope>
    <source>
        <strain evidence="15">Fo5176</strain>
    </source>
</reference>
<feature type="compositionally biased region" description="Basic residues" evidence="13">
    <location>
        <begin position="1"/>
        <end position="12"/>
    </location>
</feature>
<gene>
    <name evidence="15" type="ORF">FOXB_06546</name>
</gene>
<dbReference type="SMART" id="SM00968">
    <property type="entry name" value="SMC_hinge"/>
    <property type="match status" value="1"/>
</dbReference>
<evidence type="ECO:0000256" key="12">
    <source>
        <dbReference type="SAM" id="Coils"/>
    </source>
</evidence>
<feature type="compositionally biased region" description="Polar residues" evidence="13">
    <location>
        <begin position="2271"/>
        <end position="2291"/>
    </location>
</feature>
<dbReference type="PANTHER" id="PTHR18937">
    <property type="entry name" value="STRUCTURAL MAINTENANCE OF CHROMOSOMES SMC FAMILY MEMBER"/>
    <property type="match status" value="1"/>
</dbReference>
<protein>
    <recommendedName>
        <fullName evidence="3">Structural maintenance of chromosomes protein 4</fullName>
    </recommendedName>
</protein>
<feature type="region of interest" description="Disordered" evidence="13">
    <location>
        <begin position="1"/>
        <end position="147"/>
    </location>
</feature>
<evidence type="ECO:0000256" key="9">
    <source>
        <dbReference type="ARBA" id="ARBA00023067"/>
    </source>
</evidence>
<evidence type="ECO:0000256" key="3">
    <source>
        <dbReference type="ARBA" id="ARBA00018693"/>
    </source>
</evidence>
<evidence type="ECO:0000256" key="7">
    <source>
        <dbReference type="ARBA" id="ARBA00022840"/>
    </source>
</evidence>
<dbReference type="InterPro" id="IPR027417">
    <property type="entry name" value="P-loop_NTPase"/>
</dbReference>
<feature type="compositionally biased region" description="Polar residues" evidence="13">
    <location>
        <begin position="1896"/>
        <end position="1918"/>
    </location>
</feature>
<evidence type="ECO:0000256" key="4">
    <source>
        <dbReference type="ARBA" id="ARBA00022618"/>
    </source>
</evidence>
<dbReference type="PaxDb" id="5507-FOXG_12887P0"/>
<keyword evidence="4" id="KW-0132">Cell division</keyword>
<comment type="subcellular location">
    <subcellularLocation>
        <location evidence="1">Nucleus</location>
    </subcellularLocation>
</comment>
<dbReference type="InterPro" id="IPR003395">
    <property type="entry name" value="RecF/RecN/SMC_N"/>
</dbReference>
<feature type="region of interest" description="Disordered" evidence="13">
    <location>
        <begin position="2224"/>
        <end position="2244"/>
    </location>
</feature>
<feature type="domain" description="SMC hinge" evidence="14">
    <location>
        <begin position="730"/>
        <end position="843"/>
    </location>
</feature>
<dbReference type="InterPro" id="IPR010935">
    <property type="entry name" value="SMC_hinge"/>
</dbReference>
<feature type="region of interest" description="Disordered" evidence="13">
    <location>
        <begin position="2310"/>
        <end position="2417"/>
    </location>
</feature>
<feature type="region of interest" description="Disordered" evidence="13">
    <location>
        <begin position="2170"/>
        <end position="2202"/>
    </location>
</feature>
<evidence type="ECO:0000256" key="2">
    <source>
        <dbReference type="ARBA" id="ARBA00006005"/>
    </source>
</evidence>
<feature type="compositionally biased region" description="Polar residues" evidence="13">
    <location>
        <begin position="2184"/>
        <end position="2202"/>
    </location>
</feature>
<dbReference type="InterPro" id="IPR036277">
    <property type="entry name" value="SMC_hinge_sf"/>
</dbReference>
<evidence type="ECO:0000256" key="11">
    <source>
        <dbReference type="ARBA" id="ARBA00023306"/>
    </source>
</evidence>
<feature type="coiled-coil region" evidence="12">
    <location>
        <begin position="1270"/>
        <end position="1307"/>
    </location>
</feature>
<evidence type="ECO:0000256" key="6">
    <source>
        <dbReference type="ARBA" id="ARBA00022776"/>
    </source>
</evidence>
<dbReference type="CDD" id="cd06503">
    <property type="entry name" value="ATP-synt_Fo_b"/>
    <property type="match status" value="1"/>
</dbReference>
<accession>F9FJG7</accession>
<dbReference type="EMBL" id="AFQF01001995">
    <property type="protein sequence ID" value="EGU82993.1"/>
    <property type="molecule type" value="Genomic_DNA"/>
</dbReference>
<feature type="compositionally biased region" description="Polar residues" evidence="13">
    <location>
        <begin position="2320"/>
        <end position="2366"/>
    </location>
</feature>
<feature type="compositionally biased region" description="Polar residues" evidence="13">
    <location>
        <begin position="1710"/>
        <end position="1815"/>
    </location>
</feature>
<dbReference type="SUPFAM" id="SSF75553">
    <property type="entry name" value="Smc hinge domain"/>
    <property type="match status" value="1"/>
</dbReference>
<dbReference type="Gene3D" id="3.40.50.300">
    <property type="entry name" value="P-loop containing nucleotide triphosphate hydrolases"/>
    <property type="match status" value="2"/>
</dbReference>
<dbReference type="STRING" id="660025.F9FJG7"/>
<feature type="compositionally biased region" description="Low complexity" evidence="13">
    <location>
        <begin position="2076"/>
        <end position="2087"/>
    </location>
</feature>
<feature type="compositionally biased region" description="Acidic residues" evidence="13">
    <location>
        <begin position="1185"/>
        <end position="1225"/>
    </location>
</feature>
<feature type="compositionally biased region" description="Low complexity" evidence="13">
    <location>
        <begin position="1698"/>
        <end position="1709"/>
    </location>
</feature>
<feature type="compositionally biased region" description="Low complexity" evidence="13">
    <location>
        <begin position="2224"/>
        <end position="2235"/>
    </location>
</feature>
<feature type="compositionally biased region" description="Polar residues" evidence="13">
    <location>
        <begin position="1993"/>
        <end position="2004"/>
    </location>
</feature>
<dbReference type="GO" id="GO:0000796">
    <property type="term" value="C:condensin complex"/>
    <property type="evidence" value="ECO:0007669"/>
    <property type="project" value="TreeGrafter"/>
</dbReference>
<feature type="compositionally biased region" description="Low complexity" evidence="13">
    <location>
        <begin position="2485"/>
        <end position="2526"/>
    </location>
</feature>
<dbReference type="FunFam" id="3.40.50.300:FF:000481">
    <property type="entry name" value="Structural maintenance of chromosomes 4"/>
    <property type="match status" value="1"/>
</dbReference>
<feature type="region of interest" description="Disordered" evidence="13">
    <location>
        <begin position="1976"/>
        <end position="2004"/>
    </location>
</feature>
<dbReference type="Gene3D" id="1.20.1060.20">
    <property type="match status" value="1"/>
</dbReference>
<feature type="coiled-coil region" evidence="12">
    <location>
        <begin position="398"/>
        <end position="471"/>
    </location>
</feature>
<keyword evidence="10" id="KW-0539">Nucleus</keyword>
<feature type="compositionally biased region" description="Low complexity" evidence="13">
    <location>
        <begin position="1840"/>
        <end position="1851"/>
    </location>
</feature>
<evidence type="ECO:0000256" key="10">
    <source>
        <dbReference type="ARBA" id="ARBA00023242"/>
    </source>
</evidence>
<feature type="compositionally biased region" description="Low complexity" evidence="13">
    <location>
        <begin position="2170"/>
        <end position="2183"/>
    </location>
</feature>
<keyword evidence="8 12" id="KW-0175">Coiled coil</keyword>
<feature type="region of interest" description="Disordered" evidence="13">
    <location>
        <begin position="1883"/>
        <end position="1920"/>
    </location>
</feature>
<evidence type="ECO:0000313" key="15">
    <source>
        <dbReference type="EMBL" id="EGU82993.1"/>
    </source>
</evidence>
<dbReference type="PANTHER" id="PTHR18937:SF172">
    <property type="entry name" value="STRUCTURAL MAINTENANCE OF CHROMOSOMES PROTEIN"/>
    <property type="match status" value="1"/>
</dbReference>
<feature type="compositionally biased region" description="Polar residues" evidence="13">
    <location>
        <begin position="2375"/>
        <end position="2417"/>
    </location>
</feature>
<dbReference type="Gene3D" id="3.30.70.1620">
    <property type="match status" value="1"/>
</dbReference>
<dbReference type="GO" id="GO:0007076">
    <property type="term" value="P:mitotic chromosome condensation"/>
    <property type="evidence" value="ECO:0007669"/>
    <property type="project" value="UniProtKB-ARBA"/>
</dbReference>
<feature type="region of interest" description="Disordered" evidence="13">
    <location>
        <begin position="1631"/>
        <end position="1659"/>
    </location>
</feature>
<feature type="region of interest" description="Disordered" evidence="13">
    <location>
        <begin position="2268"/>
        <end position="2291"/>
    </location>
</feature>
<evidence type="ECO:0000256" key="8">
    <source>
        <dbReference type="ARBA" id="ARBA00023054"/>
    </source>
</evidence>
<feature type="compositionally biased region" description="Polar residues" evidence="13">
    <location>
        <begin position="2469"/>
        <end position="2483"/>
    </location>
</feature>
<keyword evidence="7" id="KW-0067">ATP-binding</keyword>
<feature type="region of interest" description="Disordered" evidence="13">
    <location>
        <begin position="2461"/>
        <end position="2532"/>
    </location>
</feature>
<feature type="compositionally biased region" description="Low complexity" evidence="13">
    <location>
        <begin position="1976"/>
        <end position="1992"/>
    </location>
</feature>
<comment type="similarity">
    <text evidence="2">Belongs to the SMC family. SMC4 subfamily.</text>
</comment>
<feature type="compositionally biased region" description="Polar residues" evidence="13">
    <location>
        <begin position="2088"/>
        <end position="2101"/>
    </location>
</feature>
<dbReference type="Gene3D" id="1.10.287.1490">
    <property type="match status" value="2"/>
</dbReference>
<dbReference type="OrthoDB" id="5575062at2759"/>
<dbReference type="GO" id="GO:0005634">
    <property type="term" value="C:nucleus"/>
    <property type="evidence" value="ECO:0007669"/>
    <property type="project" value="UniProtKB-SubCell"/>
</dbReference>
<sequence>MSSPVRPRRATRRTAIIDSDDEDDVSNRSRVQDEEEDFEPEKPAPRRQTRSRKSTTPAPTPAAAPKARGRPRKAPTPAASVEASELLDADTTLKAEASSPAKVASPRKRKSTARSSISSVPDLAPPTPKPDSPTASQEASALADITDSSVNTSVVDNTQATIKPIKPMDTIMEKPMDIVLKSRTLAVPVVEDTTPKSRIVLTHLILNNFKSYAGRQEVGPFHASFSSVVGPNGSGKSNVIDSLLFVFGFRASKMRQGKISALIHNSAKFPNLDHCEVAVYFQEVMDQPGGGHEVIPNSELIISRKAFKNNSSKYYINGKESNFTAVTTLLRDRGVDLDHKRFLILQGEVESIAQMKAKAGNEHEDGLLEYLEDIIGTSKYKAPIEESATEVETLNDVCMEKSGRVQHVEKEKNSLEDKKDKAIAYIRDENELAMKQSALYQLFIHKCNENIAVTEEAISQMQAQLDAELEKHHGGEQVIKSLEKDYAKGAKEFGAQEKSTQALVKEMAKFEQERVKFDEKRKFLDDKRKKLEKAIANAETNSAEADETIEQCGEEIENRTQEIAELEEQIQTAEAELAQIRESLKGKTQAFSDQIAAKQKSLEPWNEKINQKQSAVAVAESELNILQEKANAGAVALQELETKIASIEEGKTAKRAELKSCQAEKAELLKEAENMKSELKVLSEQEPKIRSKISNARQKADEARSSLSNTQARGNVLAALMRMKESGRIDGFHGRLGNLGTIDQKYDVAISTACGALDNFVTETVEAGQQCIEYLRKNNVGRGNFICLDKLRVRDMSPIQTPENAPRLFDLVTAKEDKFRAAFYHAMQDTLVAADLAQANRIAYGAKRWRVVTLDGELIDKSGTMSGGGSTVKRGLMSSKLVSDVSKEQVAKFESDRDGWETKFQEFQEYQRECETRLRELGEQIPQLDTKMQKIGLEIESAERNITDMQRRMKEVSKEHQPSATDNSRIAALQKEIAKLNKEVERLHGETSSVEDEIKALQDKIMEVGGEKLRAQRAKVDSIKEEISSNNEEISNAEVRKVKAEKQKIKLAKDHAKSSKELEAATRDLEKLENDINNQGERAEELQAQAEEAEEGLAAKKKELKALKSELDEKTAELNETRAVEIEMRNKLEENQKALLENQARLRHWDDKLSKIVLQNIDDLTGGSSGSRSKKPKSQPKPQTDDDDDVDMDDAPQDDVDMTDAPQEDEEQEEDQEEEEDEEESVNGQPNELPRYTPDELADMNERTLKGEIAALEEKTQNVNVDLGVLAEYRRRVEEHAARASDLQTAIEQRDSAKKRCDDLRRLRLEGFMEGFSAISLRLKEMYQMITMGGNAELELVDSLDPFSEGILFSVMPPKKSWKNISNLSGGEKTLSSLALVFALHHYKPTPLYVMDEIDAALDFRNVSIVANYIKERTKNAQFIVISLRNNMFELAARLVGVYKVNHMTKSVTIENKDYIARPPGHSSQQRTQVGGNTTILPFRIPKRTPADTRLDLADVDAVPRTKCRSSRLYYTWAASRTEDIGIWLLFGYSHSSLYTRLRIMLMLLPLVVHLVTAFPANWNESIACPHDDLYSSLIQDDGEFCSSVLEGNHCGAGYSTPAEYVRYNQTRIASYCDCIVTSASFSTTNADESRTRGYSDSTEVSVGQPGSGTYAEMTTGGAYSTTEASWNQTAASGGETTARETTGDVPRTTYANSSSPTTGSASESLTRSGSAASWNTTTESPADTQGPFSASFSSQDRAPTSSHSQSGNRTQTLQSNTGVTSQLSDTRTTRSGATTDSPPWSFPGNSTSSPVESGTRPTGTLTGWNSSMTAPSGGISGTGPFVPIPTESVLSVSVTTGSRTTGESVGPGWNTTSASTANGSIPTVSLSSGSVVPFPTGSDFTSSGSSSSGSVAPSWNTTSASRGNGSAPTTDISGGSFVPFPTASASTITGASSSSTIGPSWNGTTSVSMGNGSVPTVSISSGTFVPFPAASVPASSGGSSSGSVGPSWNGTTSRGNGSVPTVSISSGTFVPFPTLSLSSQASSVVTGSGSSFGPSWNSTSLPSGGNTSATVTSASSGSLDPFPTSSASVQTSSGGFTSGTSFNPSWNSTSIRSGSNTSLPTISASTGTLLPSASAQLSSTEITSGSSLGPSWNSTSLPSGGNLSVPTVSTSGSFVPFPTVSLPASSSSVEATTGSSLSPSWNTTSLPPGGNSSVPTISTASESFIPFPTVSLPSQFSSAEATSGSSLSPSWNNTARPSGGNVTIPTISISPSQTFVPFPTQPFPSDTLTTGPETSGNQFPSWNSTTAPGVNFTIPSISITRGETLPFPTLPLPSESITTEPGSGTSSVPESSAVPSWNGTTSAPGGNVSVPTTSLSQTGTASLVPFPSVSLPTVSQATSGSGRSETLVTGWNTTTGQSEGSVSVATAGSSDSGSIVALSTESEILTSSQSGGAGWNITSSISGVISLPTISVPTSEIPTPPFPTGSSEVPITTASESAVPSGDTTGSAPGSTGTVTSVSSPVAATSTSGASNGPASPGSNATTTGVPEFPAANFTHVTRTAAISQETCYTLPNPDGDSTCRALLYNARLREDNVSIPIPYIESVEFEKDGVNPLYLTVRDEQGGIYYVDISHRGRLSVVDPNGYLVALDAEGIHFSGSNCTYDITISIDDMYEQIADLAGVQCAALKHKRAEDLDFSQVLYLHDQCGNPVDRSVRQYPQLLVGDTVCADVAVDDDTGRWDFECTFPGSESGSLRCQLAIKNKVVDFISTDPFGGACPDLSTVVTTLEESGQDIVDPEQLRKDLANQGLSSDRAKQEADAAVVAYTQLWQALGAIFTKSTETSQGALEDYIDVYNTRRSFENDICQSLHEGEIPLNLTLIAGATRIPAITTLNWAPETTKPYNITVQDSSRIACCPNSAVAEGEGATCSYPRDAIIPGTGCVCGKSAAGVGIAFEWTECTNYKGSCEADGDCGDGYLCLTGSCCGGGVCVDAFACSQNGTDLVQQFDGGF</sequence>
<feature type="region of interest" description="Disordered" evidence="13">
    <location>
        <begin position="1076"/>
        <end position="1097"/>
    </location>
</feature>
<keyword evidence="11" id="KW-0131">Cell cycle</keyword>
<evidence type="ECO:0000259" key="14">
    <source>
        <dbReference type="SMART" id="SM00968"/>
    </source>
</evidence>
<dbReference type="GO" id="GO:0005524">
    <property type="term" value="F:ATP binding"/>
    <property type="evidence" value="ECO:0007669"/>
    <property type="project" value="UniProtKB-KW"/>
</dbReference>
<dbReference type="Pfam" id="PF02463">
    <property type="entry name" value="SMC_N"/>
    <property type="match status" value="1"/>
</dbReference>
<dbReference type="Pfam" id="PF06470">
    <property type="entry name" value="SMC_hinge"/>
    <property type="match status" value="1"/>
</dbReference>
<feature type="region of interest" description="Disordered" evidence="13">
    <location>
        <begin position="1671"/>
        <end position="1825"/>
    </location>
</feature>
<dbReference type="FunFam" id="3.40.50.300:FF:000585">
    <property type="entry name" value="Structural maintenance of chromosomes 4"/>
    <property type="match status" value="1"/>
</dbReference>
<feature type="region of interest" description="Disordered" evidence="13">
    <location>
        <begin position="1840"/>
        <end position="1861"/>
    </location>
</feature>
<feature type="compositionally biased region" description="Low complexity" evidence="13">
    <location>
        <begin position="54"/>
        <end position="66"/>
    </location>
</feature>
<organism evidence="15">
    <name type="scientific">Fusarium oxysporum (strain Fo5176)</name>
    <name type="common">Fusarium vascular wilt</name>
    <dbReference type="NCBI Taxonomy" id="660025"/>
    <lineage>
        <taxon>Eukaryota</taxon>
        <taxon>Fungi</taxon>
        <taxon>Dikarya</taxon>
        <taxon>Ascomycota</taxon>
        <taxon>Pezizomycotina</taxon>
        <taxon>Sordariomycetes</taxon>
        <taxon>Hypocreomycetidae</taxon>
        <taxon>Hypocreales</taxon>
        <taxon>Nectriaceae</taxon>
        <taxon>Fusarium</taxon>
        <taxon>Fusarium oxysporum species complex</taxon>
    </lineage>
</organism>
<feature type="compositionally biased region" description="Low complexity" evidence="13">
    <location>
        <begin position="2048"/>
        <end position="2063"/>
    </location>
</feature>
<name>F9FJG7_FUSOF</name>